<dbReference type="Proteomes" id="UP000204087">
    <property type="component" value="Segment"/>
</dbReference>
<dbReference type="KEGG" id="vg:29066092"/>
<keyword evidence="2" id="KW-1185">Reference proteome</keyword>
<dbReference type="RefSeq" id="YP_009286793.1">
    <property type="nucleotide sequence ID" value="NC_031068.2"/>
</dbReference>
<dbReference type="OrthoDB" id="25035at10239"/>
<organism evidence="1 2">
    <name type="scientific">Pectobacterium phage PP16</name>
    <dbReference type="NCBI Taxonomy" id="1873958"/>
    <lineage>
        <taxon>Viruses</taxon>
        <taxon>Duplodnaviria</taxon>
        <taxon>Heunggongvirae</taxon>
        <taxon>Uroviricota</taxon>
        <taxon>Caudoviricetes</taxon>
        <taxon>Autographivirales</taxon>
        <taxon>Autoscriptoviridae</taxon>
        <taxon>Corkvirinae</taxon>
        <taxon>Kotilavirus</taxon>
        <taxon>Kotilavirus PP16</taxon>
    </lineage>
</organism>
<protein>
    <submittedName>
        <fullName evidence="1">Uncharacterized protein</fullName>
    </submittedName>
</protein>
<evidence type="ECO:0000313" key="1">
    <source>
        <dbReference type="EMBL" id="ANT45322.1"/>
    </source>
</evidence>
<sequence length="74" mass="7911">MNIGFSIILNTTDENDMQKLAQIMQVFADQSATVDNILISKAVRWDADNAAVAGRSDTVPAAFAAEYGEHPAGL</sequence>
<evidence type="ECO:0000313" key="2">
    <source>
        <dbReference type="Proteomes" id="UP000204087"/>
    </source>
</evidence>
<proteinExistence type="predicted"/>
<name>A0A1B1PEC1_9CAUD</name>
<gene>
    <name evidence="1" type="ORF">PP16_gp23</name>
</gene>
<reference evidence="1" key="1">
    <citation type="submission" date="2016-05" db="EMBL/GenBank/DDBJ databases">
        <authorList>
            <person name="Shneider M.M."/>
            <person name="Kabanova A.P."/>
            <person name="Vo T.N.H."/>
            <person name="Samarov N.I."/>
            <person name="Miroshnikov K.K."/>
            <person name="Korzhenkov A.A."/>
            <person name="Karandashov V.E."/>
            <person name="Toschakov S.V."/>
            <person name="Ignatov A.N."/>
            <person name="Miroshnikov K.A."/>
        </authorList>
    </citation>
    <scope>NUCLEOTIDE SEQUENCE [LARGE SCALE GENOMIC DNA]</scope>
</reference>
<dbReference type="GeneID" id="29066092"/>
<dbReference type="EMBL" id="KX278418">
    <property type="protein sequence ID" value="ANT45322.1"/>
    <property type="molecule type" value="Genomic_DNA"/>
</dbReference>
<accession>A0A1B1PEC1</accession>